<dbReference type="AlphaFoldDB" id="A0A2U2BCV1"/>
<evidence type="ECO:0000259" key="4">
    <source>
        <dbReference type="SMART" id="SM00062"/>
    </source>
</evidence>
<feature type="domain" description="Solute-binding protein family 3/N-terminal" evidence="4">
    <location>
        <begin position="55"/>
        <end position="287"/>
    </location>
</feature>
<reference evidence="5 6" key="1">
    <citation type="submission" date="2018-05" db="EMBL/GenBank/DDBJ databases">
        <title>Marinilabilia rubrum sp. nov., isolated from saltern sediment.</title>
        <authorList>
            <person name="Zhang R."/>
        </authorList>
    </citation>
    <scope>NUCLEOTIDE SEQUENCE [LARGE SCALE GENOMIC DNA]</scope>
    <source>
        <strain evidence="5 6">WTE16</strain>
    </source>
</reference>
<dbReference type="PROSITE" id="PS51257">
    <property type="entry name" value="PROKAR_LIPOPROTEIN"/>
    <property type="match status" value="1"/>
</dbReference>
<dbReference type="OrthoDB" id="9815002at2"/>
<dbReference type="InterPro" id="IPR001638">
    <property type="entry name" value="Solute-binding_3/MltF_N"/>
</dbReference>
<comment type="caution">
    <text evidence="5">The sequence shown here is derived from an EMBL/GenBank/DDBJ whole genome shotgun (WGS) entry which is preliminary data.</text>
</comment>
<dbReference type="SUPFAM" id="SSF53850">
    <property type="entry name" value="Periplasmic binding protein-like II"/>
    <property type="match status" value="1"/>
</dbReference>
<dbReference type="Pfam" id="PF00497">
    <property type="entry name" value="SBP_bac_3"/>
    <property type="match status" value="1"/>
</dbReference>
<dbReference type="CDD" id="cd01009">
    <property type="entry name" value="PBP2_YfhD_N"/>
    <property type="match status" value="1"/>
</dbReference>
<protein>
    <submittedName>
        <fullName evidence="5">Lytic transglycosylase F</fullName>
    </submittedName>
</protein>
<dbReference type="SMART" id="SM00062">
    <property type="entry name" value="PBPb"/>
    <property type="match status" value="1"/>
</dbReference>
<dbReference type="EMBL" id="QEWP01000002">
    <property type="protein sequence ID" value="PWE00892.1"/>
    <property type="molecule type" value="Genomic_DNA"/>
</dbReference>
<proteinExistence type="predicted"/>
<organism evidence="5 6">
    <name type="scientific">Marinilabilia rubra</name>
    <dbReference type="NCBI Taxonomy" id="2162893"/>
    <lineage>
        <taxon>Bacteria</taxon>
        <taxon>Pseudomonadati</taxon>
        <taxon>Bacteroidota</taxon>
        <taxon>Bacteroidia</taxon>
        <taxon>Marinilabiliales</taxon>
        <taxon>Marinilabiliaceae</taxon>
        <taxon>Marinilabilia</taxon>
    </lineage>
</organism>
<evidence type="ECO:0000313" key="5">
    <source>
        <dbReference type="EMBL" id="PWE00892.1"/>
    </source>
</evidence>
<keyword evidence="3" id="KW-0472">Membrane</keyword>
<dbReference type="Proteomes" id="UP000244956">
    <property type="component" value="Unassembled WGS sequence"/>
</dbReference>
<dbReference type="GO" id="GO:0009279">
    <property type="term" value="C:cell outer membrane"/>
    <property type="evidence" value="ECO:0007669"/>
    <property type="project" value="UniProtKB-SubCell"/>
</dbReference>
<gene>
    <name evidence="5" type="ORF">DDZ16_03335</name>
</gene>
<dbReference type="Gene3D" id="1.10.530.10">
    <property type="match status" value="1"/>
</dbReference>
<dbReference type="InterPro" id="IPR023346">
    <property type="entry name" value="Lysozyme-like_dom_sf"/>
</dbReference>
<dbReference type="CDD" id="cd13403">
    <property type="entry name" value="MLTF-like"/>
    <property type="match status" value="1"/>
</dbReference>
<dbReference type="PANTHER" id="PTHR35936">
    <property type="entry name" value="MEMBRANE-BOUND LYTIC MUREIN TRANSGLYCOSYLASE F"/>
    <property type="match status" value="1"/>
</dbReference>
<evidence type="ECO:0000256" key="1">
    <source>
        <dbReference type="ARBA" id="ARBA00004339"/>
    </source>
</evidence>
<comment type="subcellular location">
    <subcellularLocation>
        <location evidence="1">Cell outer membrane</location>
        <topology evidence="1">Peripheral membrane protein</topology>
    </subcellularLocation>
</comment>
<evidence type="ECO:0000256" key="2">
    <source>
        <dbReference type="ARBA" id="ARBA00022729"/>
    </source>
</evidence>
<name>A0A2U2BCV1_9BACT</name>
<dbReference type="InterPro" id="IPR008258">
    <property type="entry name" value="Transglycosylase_SLT_dom_1"/>
</dbReference>
<accession>A0A2U2BCV1</accession>
<evidence type="ECO:0000256" key="3">
    <source>
        <dbReference type="ARBA" id="ARBA00023237"/>
    </source>
</evidence>
<dbReference type="RefSeq" id="WP_109263263.1">
    <property type="nucleotide sequence ID" value="NZ_QEWP01000002.1"/>
</dbReference>
<dbReference type="Gene3D" id="3.40.190.10">
    <property type="entry name" value="Periplasmic binding protein-like II"/>
    <property type="match status" value="2"/>
</dbReference>
<dbReference type="SUPFAM" id="SSF53955">
    <property type="entry name" value="Lysozyme-like"/>
    <property type="match status" value="1"/>
</dbReference>
<keyword evidence="3" id="KW-0998">Cell outer membrane</keyword>
<evidence type="ECO:0000313" key="6">
    <source>
        <dbReference type="Proteomes" id="UP000244956"/>
    </source>
</evidence>
<dbReference type="Pfam" id="PF01464">
    <property type="entry name" value="SLT"/>
    <property type="match status" value="1"/>
</dbReference>
<keyword evidence="2" id="KW-0732">Signal</keyword>
<keyword evidence="6" id="KW-1185">Reference proteome</keyword>
<sequence length="486" mass="56602">MEKIYFLSFLFFIFSCSSDNDPIEVEVTDKVTISAPQLERDLPELKESGVMKAIMVYSGTSYFLYRGQPMGYEYELLQRLASHLGLKLEVVIAHNINDVINLLNKGEGDIIAHGLTVTQRRQQFVNFMDYLYLTRQVLVQRKPDNWRQMKLHEIEKELISDPIELIGQTVSVRRNSAYYSRLVNLQQEIGGKINIDTIPGNFSTQKVIKMVVDGEIDFTVSDNNIAELNSSYYPILDVETPVSFSQRVSWAVRKNSPLFLEALNKWVEEMRDDVDYYVIYNKYFKNTRYFRQRVSSDFYSGNGHKISQYDSIVKHHADRIGWDWKLLSSVIYQESRFESSEESWAGARGLMQLMPATARELGVSDVTDPAQNIRGGTSYLHQLWNRWEEIPDSTQRIKFALASYNCGYSHVVDATRLADKYDANPKVWDENVETYVLNLMYPEYYNDDLVRYGYVMGEEPVNYVEQILERYDHYAQILSEESEEET</sequence>